<dbReference type="EMBL" id="JAVIPQ010000176">
    <property type="protein sequence ID" value="MDQ9556205.1"/>
    <property type="molecule type" value="Genomic_DNA"/>
</dbReference>
<reference evidence="1 2" key="1">
    <citation type="submission" date="2023-07" db="EMBL/GenBank/DDBJ databases">
        <title>Pathogens genome sequencing project 196.</title>
        <authorList>
            <person name="Cao X."/>
        </authorList>
    </citation>
    <scope>NUCLEOTIDE SEQUENCE [LARGE SCALE GENOMIC DNA]</scope>
    <source>
        <strain evidence="1 2">SM41</strain>
    </source>
</reference>
<name>A0ABD5BIA7_SERMA</name>
<accession>A0ABD5BIA7</accession>
<dbReference type="Proteomes" id="UP001234811">
    <property type="component" value="Unassembled WGS sequence"/>
</dbReference>
<evidence type="ECO:0000313" key="2">
    <source>
        <dbReference type="Proteomes" id="UP001234811"/>
    </source>
</evidence>
<organism evidence="1 2">
    <name type="scientific">Serratia marcescens</name>
    <dbReference type="NCBI Taxonomy" id="615"/>
    <lineage>
        <taxon>Bacteria</taxon>
        <taxon>Pseudomonadati</taxon>
        <taxon>Pseudomonadota</taxon>
        <taxon>Gammaproteobacteria</taxon>
        <taxon>Enterobacterales</taxon>
        <taxon>Yersiniaceae</taxon>
        <taxon>Serratia</taxon>
    </lineage>
</organism>
<gene>
    <name evidence="1" type="ORF">RF091_11830</name>
</gene>
<dbReference type="AlphaFoldDB" id="A0ABD5BIA7"/>
<dbReference type="RefSeq" id="WP_141240926.1">
    <property type="nucleotide sequence ID" value="NZ_CP026050.1"/>
</dbReference>
<proteinExistence type="predicted"/>
<comment type="caution">
    <text evidence="1">The sequence shown here is derived from an EMBL/GenBank/DDBJ whole genome shotgun (WGS) entry which is preliminary data.</text>
</comment>
<sequence>MKFIDDNIINEWVSQHYATINLSLSMALFDKLSALPWIAGHLDFSKLNHRLINVQEMLDNDDENQCVRISEWLKGSTFEKCSHVLFWYGKVNPCVICETSFGLSNIDTAYWGVPGWNYIFSCDFESNDVKLNCDNILSFDGANQLVLLMQ</sequence>
<protein>
    <submittedName>
        <fullName evidence="1">Uncharacterized protein</fullName>
    </submittedName>
</protein>
<evidence type="ECO:0000313" key="1">
    <source>
        <dbReference type="EMBL" id="MDQ9556205.1"/>
    </source>
</evidence>